<proteinExistence type="inferred from homology"/>
<keyword evidence="9 13" id="KW-1133">Transmembrane helix</keyword>
<comment type="subcellular location">
    <subcellularLocation>
        <location evidence="2">Cell membrane</location>
        <topology evidence="2">Multi-pass membrane protein</topology>
    </subcellularLocation>
</comment>
<dbReference type="InterPro" id="IPR048279">
    <property type="entry name" value="MdtK-like"/>
</dbReference>
<dbReference type="PANTHER" id="PTHR43298">
    <property type="entry name" value="MULTIDRUG RESISTANCE PROTEIN NORM-RELATED"/>
    <property type="match status" value="1"/>
</dbReference>
<dbReference type="PIRSF" id="PIRSF006603">
    <property type="entry name" value="DinF"/>
    <property type="match status" value="1"/>
</dbReference>
<name>A0AA44BD69_9CLOT</name>
<evidence type="ECO:0000256" key="7">
    <source>
        <dbReference type="ARBA" id="ARBA00022475"/>
    </source>
</evidence>
<dbReference type="InterPro" id="IPR050222">
    <property type="entry name" value="MATE_MdtK"/>
</dbReference>
<feature type="transmembrane region" description="Helical" evidence="13">
    <location>
        <begin position="94"/>
        <end position="115"/>
    </location>
</feature>
<evidence type="ECO:0000313" key="15">
    <source>
        <dbReference type="Proteomes" id="UP000449710"/>
    </source>
</evidence>
<dbReference type="GO" id="GO:0006811">
    <property type="term" value="P:monoatomic ion transport"/>
    <property type="evidence" value="ECO:0007669"/>
    <property type="project" value="UniProtKB-KW"/>
</dbReference>
<evidence type="ECO:0000256" key="3">
    <source>
        <dbReference type="ARBA" id="ARBA00010199"/>
    </source>
</evidence>
<evidence type="ECO:0000256" key="9">
    <source>
        <dbReference type="ARBA" id="ARBA00022989"/>
    </source>
</evidence>
<feature type="transmembrane region" description="Helical" evidence="13">
    <location>
        <begin position="385"/>
        <end position="406"/>
    </location>
</feature>
<dbReference type="GO" id="GO:0042910">
    <property type="term" value="F:xenobiotic transmembrane transporter activity"/>
    <property type="evidence" value="ECO:0007669"/>
    <property type="project" value="InterPro"/>
</dbReference>
<keyword evidence="5" id="KW-0813">Transport</keyword>
<dbReference type="Proteomes" id="UP000449710">
    <property type="component" value="Unassembled WGS sequence"/>
</dbReference>
<sequence>MSQPSKECMMKKTHVKGLLIIALPLMIQNTLRGLLGSVDKLFVGQLGEQAIAGVGGSNQLFSLFLTIFMAISAGLSILLSQYLGGKKIHKFGKLFSTMLSTGLMIGVLVTVLFRFRGEVFLTWLNISGGALEEATAYFSVIALSTTLLLLSASFSGVFLALKKNTYPMVATFISMGINTMLNAYFIFVLEWGVTGVAYATLISRALEFGILLFLVKGYLRKLNIPFRPGFDPLLFKVLVSISVPMALDGAAWQLAMTVYTRIIFTIGVQEVAVYEILKIFQTITLTAISAMAAANVGIVGAELGGGAFQRAKEKANAGILTAFIVATGLNIIIFTFSREIFSLFNLEETTLNMGLRAVPLVLIIIYTQILNVIFPYILRSGGDTWANLWITIFGFWALQIPLAWLLGIRLEMGIQGVLYSMLVAEGVKGTLFYLRYRQGNWLKNLAREN</sequence>
<comment type="similarity">
    <text evidence="3">Belongs to the multi antimicrobial extrusion (MATE) (TC 2.A.66.1) family.</text>
</comment>
<keyword evidence="11 13" id="KW-0472">Membrane</keyword>
<keyword evidence="10" id="KW-0406">Ion transport</keyword>
<comment type="caution">
    <text evidence="14">The sequence shown here is derived from an EMBL/GenBank/DDBJ whole genome shotgun (WGS) entry which is preliminary data.</text>
</comment>
<feature type="transmembrane region" description="Helical" evidence="13">
    <location>
        <begin position="315"/>
        <end position="337"/>
    </location>
</feature>
<feature type="transmembrane region" description="Helical" evidence="13">
    <location>
        <begin position="195"/>
        <end position="215"/>
    </location>
</feature>
<dbReference type="PANTHER" id="PTHR43298:SF2">
    <property type="entry name" value="FMN_FAD EXPORTER YEEO-RELATED"/>
    <property type="match status" value="1"/>
</dbReference>
<dbReference type="Pfam" id="PF01554">
    <property type="entry name" value="MatE"/>
    <property type="match status" value="2"/>
</dbReference>
<feature type="transmembrane region" description="Helical" evidence="13">
    <location>
        <begin position="135"/>
        <end position="161"/>
    </location>
</feature>
<keyword evidence="15" id="KW-1185">Reference proteome</keyword>
<feature type="transmembrane region" description="Helical" evidence="13">
    <location>
        <begin position="60"/>
        <end position="82"/>
    </location>
</feature>
<dbReference type="InterPro" id="IPR002528">
    <property type="entry name" value="MATE_fam"/>
</dbReference>
<evidence type="ECO:0000256" key="2">
    <source>
        <dbReference type="ARBA" id="ARBA00004651"/>
    </source>
</evidence>
<dbReference type="EMBL" id="SUMG01000005">
    <property type="protein sequence ID" value="NBG88019.1"/>
    <property type="molecule type" value="Genomic_DNA"/>
</dbReference>
<comment type="function">
    <text evidence="1">Multidrug efflux pump.</text>
</comment>
<dbReference type="GO" id="GO:0015297">
    <property type="term" value="F:antiporter activity"/>
    <property type="evidence" value="ECO:0007669"/>
    <property type="project" value="UniProtKB-KW"/>
</dbReference>
<keyword evidence="6" id="KW-0050">Antiport</keyword>
<evidence type="ECO:0000256" key="5">
    <source>
        <dbReference type="ARBA" id="ARBA00022448"/>
    </source>
</evidence>
<feature type="transmembrane region" description="Helical" evidence="13">
    <location>
        <begin position="357"/>
        <end position="378"/>
    </location>
</feature>
<keyword evidence="7" id="KW-1003">Cell membrane</keyword>
<evidence type="ECO:0000256" key="1">
    <source>
        <dbReference type="ARBA" id="ARBA00003408"/>
    </source>
</evidence>
<feature type="transmembrane region" description="Helical" evidence="13">
    <location>
        <begin position="412"/>
        <end position="434"/>
    </location>
</feature>
<accession>A0AA44BD69</accession>
<keyword evidence="8 13" id="KW-0812">Transmembrane</keyword>
<feature type="transmembrane region" description="Helical" evidence="13">
    <location>
        <begin position="168"/>
        <end position="189"/>
    </location>
</feature>
<evidence type="ECO:0000313" key="14">
    <source>
        <dbReference type="EMBL" id="NBG88019.1"/>
    </source>
</evidence>
<dbReference type="AlphaFoldDB" id="A0AA44BD69"/>
<protein>
    <recommendedName>
        <fullName evidence="4">Probable multidrug resistance protein NorM</fullName>
    </recommendedName>
    <alternativeName>
        <fullName evidence="12">Multidrug-efflux transporter</fullName>
    </alternativeName>
</protein>
<dbReference type="GO" id="GO:0005886">
    <property type="term" value="C:plasma membrane"/>
    <property type="evidence" value="ECO:0007669"/>
    <property type="project" value="UniProtKB-SubCell"/>
</dbReference>
<evidence type="ECO:0000256" key="12">
    <source>
        <dbReference type="ARBA" id="ARBA00031636"/>
    </source>
</evidence>
<evidence type="ECO:0000256" key="4">
    <source>
        <dbReference type="ARBA" id="ARBA00020268"/>
    </source>
</evidence>
<evidence type="ECO:0000256" key="6">
    <source>
        <dbReference type="ARBA" id="ARBA00022449"/>
    </source>
</evidence>
<dbReference type="NCBIfam" id="TIGR00797">
    <property type="entry name" value="matE"/>
    <property type="match status" value="1"/>
</dbReference>
<evidence type="ECO:0000256" key="11">
    <source>
        <dbReference type="ARBA" id="ARBA00023136"/>
    </source>
</evidence>
<evidence type="ECO:0000256" key="10">
    <source>
        <dbReference type="ARBA" id="ARBA00023065"/>
    </source>
</evidence>
<organism evidence="14 15">
    <name type="scientific">Isachenkonia alkalipeptolytica</name>
    <dbReference type="NCBI Taxonomy" id="2565777"/>
    <lineage>
        <taxon>Bacteria</taxon>
        <taxon>Bacillati</taxon>
        <taxon>Bacillota</taxon>
        <taxon>Clostridia</taxon>
        <taxon>Eubacteriales</taxon>
        <taxon>Clostridiaceae</taxon>
        <taxon>Isachenkonia</taxon>
    </lineage>
</organism>
<reference evidence="14 15" key="1">
    <citation type="submission" date="2019-04" db="EMBL/GenBank/DDBJ databases">
        <title>Isachenkonia alkalipeptolytica gen. nov. sp. nov. a new anaerobic, alkiliphilic organothrophic bacterium capable to reduce synthesized ferrihydrite isolated from a soda lake.</title>
        <authorList>
            <person name="Toshchakov S.V."/>
            <person name="Zavarzina D.G."/>
            <person name="Zhilina T.N."/>
            <person name="Kostrikina N.A."/>
            <person name="Kublanov I.V."/>
        </authorList>
    </citation>
    <scope>NUCLEOTIDE SEQUENCE [LARGE SCALE GENOMIC DNA]</scope>
    <source>
        <strain evidence="14 15">Z-1701</strain>
    </source>
</reference>
<gene>
    <name evidence="14" type="ORF">ISALK_05845</name>
</gene>
<evidence type="ECO:0000256" key="8">
    <source>
        <dbReference type="ARBA" id="ARBA00022692"/>
    </source>
</evidence>
<evidence type="ECO:0000256" key="13">
    <source>
        <dbReference type="SAM" id="Phobius"/>
    </source>
</evidence>